<dbReference type="Pfam" id="PF17919">
    <property type="entry name" value="RT_RNaseH_2"/>
    <property type="match status" value="1"/>
</dbReference>
<dbReference type="InterPro" id="IPR000477">
    <property type="entry name" value="RT_dom"/>
</dbReference>
<dbReference type="Gene3D" id="3.30.420.10">
    <property type="entry name" value="Ribonuclease H-like superfamily/Ribonuclease H"/>
    <property type="match status" value="2"/>
</dbReference>
<feature type="domain" description="Integrase catalytic" evidence="2">
    <location>
        <begin position="1276"/>
        <end position="1457"/>
    </location>
</feature>
<feature type="compositionally biased region" description="Basic and acidic residues" evidence="1">
    <location>
        <begin position="519"/>
        <end position="533"/>
    </location>
</feature>
<dbReference type="CDD" id="cd01647">
    <property type="entry name" value="RT_LTR"/>
    <property type="match status" value="1"/>
</dbReference>
<dbReference type="InterPro" id="IPR001584">
    <property type="entry name" value="Integrase_cat-core"/>
</dbReference>
<dbReference type="PANTHER" id="PTHR48475">
    <property type="entry name" value="RIBONUCLEASE H"/>
    <property type="match status" value="1"/>
</dbReference>
<dbReference type="SUPFAM" id="SSF56672">
    <property type="entry name" value="DNA/RNA polymerases"/>
    <property type="match status" value="1"/>
</dbReference>
<feature type="compositionally biased region" description="Basic and acidic residues" evidence="1">
    <location>
        <begin position="249"/>
        <end position="271"/>
    </location>
</feature>
<feature type="compositionally biased region" description="Basic and acidic residues" evidence="1">
    <location>
        <begin position="280"/>
        <end position="327"/>
    </location>
</feature>
<proteinExistence type="predicted"/>
<feature type="region of interest" description="Disordered" evidence="1">
    <location>
        <begin position="213"/>
        <end position="329"/>
    </location>
</feature>
<dbReference type="Gene3D" id="3.10.10.10">
    <property type="entry name" value="HIV Type 1 Reverse Transcriptase, subunit A, domain 1"/>
    <property type="match status" value="1"/>
</dbReference>
<sequence length="1571" mass="178968">MPISAGPPMTGNENAVATTRGDSMSKDLPAEAEIGTSTTFEPEKDPSAAKPCLPDRNHEPTRITSEVTRSWCLIHKTRKHTLQACWVFLNVHAEIRACKERGIQRTSPTRDVYCPIHKTKNHDLSSFLHLLEDYGSSTMSTPREVLAIDDVGTSARTGAEAENQVTTPAQHIRAVNAILRETPYDHVLNDDLARWTKRLRESVTNLSNAFEETAAAAHPEQPPTGDANGENPEQRESPHRATPPPHGTGDLRDHLNGRREARRTRDNENHSRCHISSRRHNNEDRGGRSSEDRDRDNRHNRRDHDDRERRVLDDTDRHPRRTYDRRQLTAPSAGCRAFGRSLRDVRWPERFRPVAIEKYDGSTDPEEFLQVYSTANLWQQFVANFQGTYKRHAIEDDLHALTQNPGESLRDYVRRFNECRNTIPEITDASVIRAFKSGVRDRYTTQELTTRRITTTRRLFEIVDQCAHADDALRRKNDKPKTGGEKKPAKDALESNKKKNRKSGKRKAQSEILATEYADPPKRPDPQGSDTKKAWCSIHKTDRHSLEDCLVFKKWLAKHMASEKGKRVRVVEKDAEAPTQELDSAYPDSDLHVSHIFGGSTAYSSKREYKKVERRYPIVVEPTIRNIKVARVLIDGGSSINLLFASALDAMGIPRSELTPTDQPFHGITPQSSSKPLGKITLPVTFGQANNFRTEQITFDVAEFDTAYNAIIGRTALVKFMAASHYAYQVLKMPGPKGTITIQGNAKLAVQCDKRSLDMVEHTPSPPATIEPPKKPSDMPGVLREVIKHKLMVRPDAKPVKQKLRRFAPDRKQAIREELDKLLKAGFIREVLHPEWLANPVMVRKANGKWRMCVDFTDLNKACPKDHFPLPRIDQLVDSTAGCELLSFLDAYSGYYQISMAKEDEEKTTFITPFRRNRSKSREDQGNREHEVAYKTQGSTEANRMHGSTKQEAEEAFIALKRYLSNPPVLVAPQPNEELFLYIAAMPYSVSTVIVVEREKVQRPVYYVSEALHDAKTRYPQIQKLLYAIIMTSRKLHHYFQAHRVTVVSSFSLGKVVRNKDVVGRIAKWVVELSQFDIHFVPRTAIKSQVHKDYKRSNPELSKYLAEVRKLEKRFDGIEVRHVYRKDNIEPDDLARRASRREPLEPGTFLDVLTRPSVKEARGEDSPVTPDTSSGAIEAERIVADIETTDDWRTPLIKFISSEELPEDDAEAEKISRKAKVYCMIGNDLYKKAPNGVLLKCVSSDDGRHLLLDIHEGICGSHAVGQTLVGKTFRQGFFWPTALKDACDMCWGLDILGPFPRGQGSYRFLFVAIDKFTKWIEATPTGEIKADNAIKFIKGIFCRFGLPHRIITDNGSQFISADFQDYCIRLGVKICFASVSHPQSNGQVERANGIVLQGLKTRVYDRLMSHDKKWVEEIPYVLWAVRTTPTTSNKETPFFLMYGSEAMLPTELRHQSTRVHKYSDEDQEEQRNDDVNLLEEHRERVAIRAASYQQVLRLYHEKRIRALTLSIGDYVLRWVQSQAGRNKLSPKWEGPYTITQVLWPGAFKIADGDGHELANSWNIDQLRKFYV</sequence>
<protein>
    <submittedName>
        <fullName evidence="3">H1005F08.20 protein</fullName>
    </submittedName>
</protein>
<dbReference type="Pfam" id="PF03732">
    <property type="entry name" value="Retrotrans_gag"/>
    <property type="match status" value="1"/>
</dbReference>
<dbReference type="Pfam" id="PF00078">
    <property type="entry name" value="RVT_1"/>
    <property type="match status" value="1"/>
</dbReference>
<dbReference type="Gene3D" id="1.10.340.70">
    <property type="match status" value="1"/>
</dbReference>
<dbReference type="InterPro" id="IPR005162">
    <property type="entry name" value="Retrotrans_gag_dom"/>
</dbReference>
<evidence type="ECO:0000259" key="2">
    <source>
        <dbReference type="PROSITE" id="PS50994"/>
    </source>
</evidence>
<dbReference type="InterPro" id="IPR021109">
    <property type="entry name" value="Peptidase_aspartic_dom_sf"/>
</dbReference>
<dbReference type="GO" id="GO:0003676">
    <property type="term" value="F:nucleic acid binding"/>
    <property type="evidence" value="ECO:0007669"/>
    <property type="project" value="InterPro"/>
</dbReference>
<feature type="region of interest" description="Disordered" evidence="1">
    <location>
        <begin position="760"/>
        <end position="779"/>
    </location>
</feature>
<name>Q01MM4_ORYSA</name>
<dbReference type="SUPFAM" id="SSF53098">
    <property type="entry name" value="Ribonuclease H-like"/>
    <property type="match status" value="1"/>
</dbReference>
<gene>
    <name evidence="3" type="primary">H1005F08.20</name>
</gene>
<feature type="region of interest" description="Disordered" evidence="1">
    <location>
        <begin position="471"/>
        <end position="533"/>
    </location>
</feature>
<dbReference type="InterPro" id="IPR043502">
    <property type="entry name" value="DNA/RNA_pol_sf"/>
</dbReference>
<organism evidence="3">
    <name type="scientific">Oryza sativa</name>
    <name type="common">Rice</name>
    <dbReference type="NCBI Taxonomy" id="4530"/>
    <lineage>
        <taxon>Eukaryota</taxon>
        <taxon>Viridiplantae</taxon>
        <taxon>Streptophyta</taxon>
        <taxon>Embryophyta</taxon>
        <taxon>Tracheophyta</taxon>
        <taxon>Spermatophyta</taxon>
        <taxon>Magnoliopsida</taxon>
        <taxon>Liliopsida</taxon>
        <taxon>Poales</taxon>
        <taxon>Poaceae</taxon>
        <taxon>BOP clade</taxon>
        <taxon>Oryzoideae</taxon>
        <taxon>Oryzeae</taxon>
        <taxon>Oryzinae</taxon>
        <taxon>Oryza</taxon>
    </lineage>
</organism>
<evidence type="ECO:0000313" key="3">
    <source>
        <dbReference type="EMBL" id="CAH65991.1"/>
    </source>
</evidence>
<dbReference type="Gene3D" id="2.40.70.10">
    <property type="entry name" value="Acid Proteases"/>
    <property type="match status" value="1"/>
</dbReference>
<feature type="compositionally biased region" description="Basic and acidic residues" evidence="1">
    <location>
        <begin position="41"/>
        <end position="60"/>
    </location>
</feature>
<reference evidence="3" key="1">
    <citation type="journal article" date="2002" name="Nature">
        <title>Sequence and analysis of rice chromosome 4.</title>
        <authorList>
            <person name="Feng Q."/>
            <person name="Zhang Y."/>
            <person name="Hao P."/>
            <person name="Wang S."/>
            <person name="Fu G."/>
            <person name="Huang Y."/>
            <person name="Li Y."/>
            <person name="Zhu J."/>
            <person name="Liu Y."/>
            <person name="Hu X."/>
            <person name="Jia P."/>
            <person name="Zhang Y."/>
            <person name="Zhao Q."/>
            <person name="Ying K."/>
            <person name="Yu S."/>
            <person name="Tang Y."/>
            <person name="Weng Q."/>
            <person name="Zhang L."/>
            <person name="Lu Y."/>
            <person name="Mu J."/>
            <person name="Lu Y."/>
            <person name="Zhang L.S."/>
            <person name="Yu Z."/>
            <person name="Fan D."/>
            <person name="Liu X."/>
            <person name="Lu T."/>
            <person name="Li C."/>
            <person name="Wu Y."/>
            <person name="Sun T."/>
            <person name="Lei H."/>
            <person name="Li T."/>
            <person name="Hu H."/>
            <person name="Guan J."/>
            <person name="Wu M."/>
            <person name="Zhang R."/>
            <person name="Zhou B."/>
            <person name="Chen Z."/>
            <person name="Chen L."/>
            <person name="Jin Z."/>
            <person name="Wang R."/>
            <person name="Yin H."/>
            <person name="Cai Z."/>
            <person name="Ren S."/>
            <person name="Lv G."/>
            <person name="Gu W."/>
            <person name="Zhu G."/>
            <person name="Tu Y."/>
            <person name="Jia J."/>
            <person name="Zhang Y."/>
            <person name="Chen J."/>
            <person name="Kang H."/>
            <person name="Chen X."/>
            <person name="Shao C."/>
            <person name="Sun Y."/>
            <person name="Hu Q."/>
            <person name="Zhang X."/>
            <person name="Zhang W."/>
            <person name="Wang L."/>
            <person name="Ding C."/>
            <person name="Sheng H."/>
            <person name="Gu J."/>
            <person name="Chen S."/>
            <person name="Ni L."/>
            <person name="Zhu F."/>
            <person name="Chen W."/>
            <person name="Lan L."/>
            <person name="Lai Y."/>
            <person name="Cheng Z."/>
            <person name="Gu M."/>
            <person name="Jiang J."/>
            <person name="Li J."/>
            <person name="Hong G."/>
            <person name="Xue Y."/>
            <person name="Han B."/>
        </authorList>
    </citation>
    <scope>NUCLEOTIDE SEQUENCE</scope>
</reference>
<dbReference type="InterPro" id="IPR012337">
    <property type="entry name" value="RNaseH-like_sf"/>
</dbReference>
<dbReference type="EMBL" id="CR855038">
    <property type="protein sequence ID" value="CAH65991.1"/>
    <property type="molecule type" value="Genomic_DNA"/>
</dbReference>
<dbReference type="GO" id="GO:0015074">
    <property type="term" value="P:DNA integration"/>
    <property type="evidence" value="ECO:0007669"/>
    <property type="project" value="InterPro"/>
</dbReference>
<dbReference type="Pfam" id="PF00665">
    <property type="entry name" value="rve"/>
    <property type="match status" value="1"/>
</dbReference>
<dbReference type="PANTHER" id="PTHR48475:SF2">
    <property type="entry name" value="RIBONUCLEASE H"/>
    <property type="match status" value="1"/>
</dbReference>
<reference evidence="3" key="2">
    <citation type="submission" date="2004-10" db="EMBL/GenBank/DDBJ databases">
        <title>Chromosome-wide comparison between domesticated rice subspecies indica and japonica.</title>
        <authorList>
            <person name="Han B."/>
        </authorList>
    </citation>
    <scope>NUCLEOTIDE SEQUENCE</scope>
</reference>
<dbReference type="InterPro" id="IPR041577">
    <property type="entry name" value="RT_RNaseH_2"/>
</dbReference>
<feature type="compositionally biased region" description="Basic residues" evidence="1">
    <location>
        <begin position="498"/>
        <end position="507"/>
    </location>
</feature>
<dbReference type="CDD" id="cd00303">
    <property type="entry name" value="retropepsin_like"/>
    <property type="match status" value="1"/>
</dbReference>
<dbReference type="PROSITE" id="PS50994">
    <property type="entry name" value="INTEGRASE"/>
    <property type="match status" value="1"/>
</dbReference>
<feature type="compositionally biased region" description="Polar residues" evidence="1">
    <location>
        <begin position="11"/>
        <end position="22"/>
    </location>
</feature>
<evidence type="ECO:0000256" key="1">
    <source>
        <dbReference type="SAM" id="MobiDB-lite"/>
    </source>
</evidence>
<dbReference type="InterPro" id="IPR036397">
    <property type="entry name" value="RNaseH_sf"/>
</dbReference>
<feature type="compositionally biased region" description="Basic and acidic residues" evidence="1">
    <location>
        <begin position="471"/>
        <end position="497"/>
    </location>
</feature>
<feature type="region of interest" description="Disordered" evidence="1">
    <location>
        <begin position="1"/>
        <end position="60"/>
    </location>
</feature>
<accession>Q01MM4</accession>